<comment type="caution">
    <text evidence="13">The sequence shown here is derived from an EMBL/GenBank/DDBJ whole genome shotgun (WGS) entry which is preliminary data.</text>
</comment>
<dbReference type="Gene3D" id="3.40.50.620">
    <property type="entry name" value="HUPs"/>
    <property type="match status" value="1"/>
</dbReference>
<feature type="region of interest" description="Disordered" evidence="11">
    <location>
        <begin position="738"/>
        <end position="760"/>
    </location>
</feature>
<keyword evidence="6" id="KW-0547">Nucleotide-binding</keyword>
<dbReference type="PIRSF" id="PIRSF006630">
    <property type="entry name" value="NADS_GAT"/>
    <property type="match status" value="1"/>
</dbReference>
<dbReference type="CDD" id="cd07570">
    <property type="entry name" value="GAT_Gln-NAD-synth"/>
    <property type="match status" value="1"/>
</dbReference>
<evidence type="ECO:0000256" key="3">
    <source>
        <dbReference type="ARBA" id="ARBA00012743"/>
    </source>
</evidence>
<gene>
    <name evidence="13" type="ORF">FSP39_021659</name>
</gene>
<comment type="similarity">
    <text evidence="2">In the C-terminal section; belongs to the NAD synthetase family.</text>
</comment>
<feature type="domain" description="CN hydrolase" evidence="12">
    <location>
        <begin position="5"/>
        <end position="275"/>
    </location>
</feature>
<dbReference type="Proteomes" id="UP001186944">
    <property type="component" value="Unassembled WGS sequence"/>
</dbReference>
<dbReference type="NCBIfam" id="TIGR00552">
    <property type="entry name" value="nadE"/>
    <property type="match status" value="1"/>
</dbReference>
<dbReference type="InterPro" id="IPR003010">
    <property type="entry name" value="C-N_Hydrolase"/>
</dbReference>
<dbReference type="PANTHER" id="PTHR23090">
    <property type="entry name" value="NH 3 /GLUTAMINE-DEPENDENT NAD + SYNTHETASE"/>
    <property type="match status" value="1"/>
</dbReference>
<keyword evidence="14" id="KW-1185">Reference proteome</keyword>
<dbReference type="GO" id="GO:0005524">
    <property type="term" value="F:ATP binding"/>
    <property type="evidence" value="ECO:0007669"/>
    <property type="project" value="UniProtKB-KW"/>
</dbReference>
<comment type="catalytic activity">
    <reaction evidence="10">
        <text>deamido-NAD(+) + L-glutamine + ATP + H2O = L-glutamate + AMP + diphosphate + NAD(+) + H(+)</text>
        <dbReference type="Rhea" id="RHEA:24384"/>
        <dbReference type="ChEBI" id="CHEBI:15377"/>
        <dbReference type="ChEBI" id="CHEBI:15378"/>
        <dbReference type="ChEBI" id="CHEBI:29985"/>
        <dbReference type="ChEBI" id="CHEBI:30616"/>
        <dbReference type="ChEBI" id="CHEBI:33019"/>
        <dbReference type="ChEBI" id="CHEBI:57540"/>
        <dbReference type="ChEBI" id="CHEBI:58359"/>
        <dbReference type="ChEBI" id="CHEBI:58437"/>
        <dbReference type="ChEBI" id="CHEBI:456215"/>
        <dbReference type="EC" id="6.3.5.1"/>
    </reaction>
</comment>
<dbReference type="GO" id="GO:0004359">
    <property type="term" value="F:glutaminase activity"/>
    <property type="evidence" value="ECO:0007669"/>
    <property type="project" value="InterPro"/>
</dbReference>
<keyword evidence="7" id="KW-0067">ATP-binding</keyword>
<reference evidence="13" key="1">
    <citation type="submission" date="2019-08" db="EMBL/GenBank/DDBJ databases">
        <title>The improved chromosome-level genome for the pearl oyster Pinctada fucata martensii using PacBio sequencing and Hi-C.</title>
        <authorList>
            <person name="Zheng Z."/>
        </authorList>
    </citation>
    <scope>NUCLEOTIDE SEQUENCE</scope>
    <source>
        <strain evidence="13">ZZ-2019</strain>
        <tissue evidence="13">Adductor muscle</tissue>
    </source>
</reference>
<evidence type="ECO:0000313" key="13">
    <source>
        <dbReference type="EMBL" id="KAK3098655.1"/>
    </source>
</evidence>
<dbReference type="Pfam" id="PF02540">
    <property type="entry name" value="NAD_synthase"/>
    <property type="match status" value="1"/>
</dbReference>
<accession>A0AA89C7Y3</accession>
<dbReference type="InterPro" id="IPR014445">
    <property type="entry name" value="Gln-dep_NAD_synthase"/>
</dbReference>
<dbReference type="EMBL" id="VSWD01000007">
    <property type="protein sequence ID" value="KAK3098655.1"/>
    <property type="molecule type" value="Genomic_DNA"/>
</dbReference>
<dbReference type="Pfam" id="PF00795">
    <property type="entry name" value="CN_hydrolase"/>
    <property type="match status" value="1"/>
</dbReference>
<feature type="region of interest" description="Disordered" evidence="11">
    <location>
        <begin position="702"/>
        <end position="724"/>
    </location>
</feature>
<organism evidence="13 14">
    <name type="scientific">Pinctada imbricata</name>
    <name type="common">Atlantic pearl-oyster</name>
    <name type="synonym">Pinctada martensii</name>
    <dbReference type="NCBI Taxonomy" id="66713"/>
    <lineage>
        <taxon>Eukaryota</taxon>
        <taxon>Metazoa</taxon>
        <taxon>Spiralia</taxon>
        <taxon>Lophotrochozoa</taxon>
        <taxon>Mollusca</taxon>
        <taxon>Bivalvia</taxon>
        <taxon>Autobranchia</taxon>
        <taxon>Pteriomorphia</taxon>
        <taxon>Pterioida</taxon>
        <taxon>Pterioidea</taxon>
        <taxon>Pteriidae</taxon>
        <taxon>Pinctada</taxon>
    </lineage>
</organism>
<dbReference type="InterPro" id="IPR003694">
    <property type="entry name" value="NAD_synthase"/>
</dbReference>
<evidence type="ECO:0000256" key="1">
    <source>
        <dbReference type="ARBA" id="ARBA00005188"/>
    </source>
</evidence>
<dbReference type="GO" id="GO:0009435">
    <property type="term" value="P:NAD+ biosynthetic process"/>
    <property type="evidence" value="ECO:0007669"/>
    <property type="project" value="InterPro"/>
</dbReference>
<dbReference type="EC" id="6.3.5.1" evidence="3"/>
<comment type="pathway">
    <text evidence="1">Cofactor biosynthesis; NAD(+) biosynthesis; NAD(+) from deamido-NAD(+) (L-Gln route): step 1/1.</text>
</comment>
<evidence type="ECO:0000256" key="5">
    <source>
        <dbReference type="ARBA" id="ARBA00022598"/>
    </source>
</evidence>
<dbReference type="FunFam" id="3.60.110.10:FF:000003">
    <property type="entry name" value="Glutamine-dependent NAD(+) synthetase"/>
    <property type="match status" value="1"/>
</dbReference>
<evidence type="ECO:0000256" key="7">
    <source>
        <dbReference type="ARBA" id="ARBA00022840"/>
    </source>
</evidence>
<evidence type="ECO:0000256" key="4">
    <source>
        <dbReference type="ARBA" id="ARBA00017309"/>
    </source>
</evidence>
<name>A0AA89C7Y3_PINIB</name>
<evidence type="ECO:0000256" key="8">
    <source>
        <dbReference type="ARBA" id="ARBA00023027"/>
    </source>
</evidence>
<protein>
    <recommendedName>
        <fullName evidence="4">Glutamine-dependent NAD(+) synthetase</fullName>
        <ecNumber evidence="3">6.3.5.1</ecNumber>
    </recommendedName>
    <alternativeName>
        <fullName evidence="9">NAD(+) synthase [glutamine-hydrolyzing]</fullName>
    </alternativeName>
</protein>
<evidence type="ECO:0000256" key="6">
    <source>
        <dbReference type="ARBA" id="ARBA00022741"/>
    </source>
</evidence>
<sequence>MGRTATIATCCLNQWAMDFEGNLERIMQSIREAKSKGARYRLGPELEISGYGCADHFMESDTFLHSWQCLAYMLNSEETQNIICDIGMPVMHKNVAYNCRIIFLNKKLLLIRPKMTLCNDGNYRETRWFTAWTRHKELEDHFLPRIIQDITGQRTVPIGDGVIATHDTCIGSEICEELWSADSHHTDLSLDGVEIICNGSGSHHELRKRYVMVDLIKCATMKCGGIYMFANQIGCDGDRLYFDGNSTIAINGKFVAQGPQFSMKEVIVNVATVDLEDVRSYRNSVRSRNDLASRSPSFPRITCDFSLSESDFFEPVSPEIEWKFHTAEEEISNGPACWLWDYLRRSGQGGFFLPLSGGIDSSSTACIVASMCHLVVENVNSGDTQVLADIRRIVGDSNYTPIDPKELAGRVFTTCYMGSANSSEETKGRAAELAQQIGSFHMSISIDIAVAAVLSVFTAALRLVPKFKVNGGSLRENLALQNVQARIRMVLAYLFAQLCLWARGRSGGLLVLGSANVDESLRGYMTKYDCSSADINPIGGISKTDLRSFIQYCIQKFNFTALQNIYHAPPTAELEPLADGQIAQTDEEDMGMTYDELSLYGKLRKQKYCGPYSMFCKLAHMWADKLTPKQVAEKVKFFFRSYSINRHKMTVLTPSYHAETYSPDDNRFDHRQFLYNPKWSFQFRCIDSMATKLMVQYEERHRQREGSVLPPDGQSKTCTGKGPSYTHNEQVNNISSSSHGVVVSQQPPVPTETGKTTGRDVPFADFVPSEGVHNNELQTDEICWNVYGCKNEQAGELQQESIEVKTDCAELDGRNRQLLIPLIWR</sequence>
<dbReference type="HAMAP" id="MF_02090">
    <property type="entry name" value="NadE_glutamine_dep"/>
    <property type="match status" value="1"/>
</dbReference>
<dbReference type="SUPFAM" id="SSF52402">
    <property type="entry name" value="Adenine nucleotide alpha hydrolases-like"/>
    <property type="match status" value="1"/>
</dbReference>
<evidence type="ECO:0000256" key="9">
    <source>
        <dbReference type="ARBA" id="ARBA00030681"/>
    </source>
</evidence>
<proteinExistence type="inferred from homology"/>
<dbReference type="GO" id="GO:0005737">
    <property type="term" value="C:cytoplasm"/>
    <property type="evidence" value="ECO:0007669"/>
    <property type="project" value="InterPro"/>
</dbReference>
<dbReference type="PANTHER" id="PTHR23090:SF9">
    <property type="entry name" value="GLUTAMINE-DEPENDENT NAD(+) SYNTHETASE"/>
    <property type="match status" value="1"/>
</dbReference>
<dbReference type="GO" id="GO:0003952">
    <property type="term" value="F:NAD+ synthase (glutamine-hydrolyzing) activity"/>
    <property type="evidence" value="ECO:0007669"/>
    <property type="project" value="UniProtKB-EC"/>
</dbReference>
<evidence type="ECO:0000256" key="2">
    <source>
        <dbReference type="ARBA" id="ARBA00007145"/>
    </source>
</evidence>
<dbReference type="InterPro" id="IPR022310">
    <property type="entry name" value="NAD/GMP_synthase"/>
</dbReference>
<dbReference type="FunFam" id="3.40.50.620:FF:000036">
    <property type="entry name" value="Glutamine-dependent NAD(+) synthetase"/>
    <property type="match status" value="1"/>
</dbReference>
<evidence type="ECO:0000313" key="14">
    <source>
        <dbReference type="Proteomes" id="UP001186944"/>
    </source>
</evidence>
<dbReference type="SUPFAM" id="SSF56317">
    <property type="entry name" value="Carbon-nitrogen hydrolase"/>
    <property type="match status" value="1"/>
</dbReference>
<dbReference type="InterPro" id="IPR014729">
    <property type="entry name" value="Rossmann-like_a/b/a_fold"/>
</dbReference>
<keyword evidence="5" id="KW-0436">Ligase</keyword>
<dbReference type="Gene3D" id="3.60.110.10">
    <property type="entry name" value="Carbon-nitrogen hydrolase"/>
    <property type="match status" value="1"/>
</dbReference>
<evidence type="ECO:0000256" key="11">
    <source>
        <dbReference type="SAM" id="MobiDB-lite"/>
    </source>
</evidence>
<dbReference type="PROSITE" id="PS50263">
    <property type="entry name" value="CN_HYDROLASE"/>
    <property type="match status" value="1"/>
</dbReference>
<evidence type="ECO:0000259" key="12">
    <source>
        <dbReference type="PROSITE" id="PS50263"/>
    </source>
</evidence>
<dbReference type="CDD" id="cd00553">
    <property type="entry name" value="NAD_synthase"/>
    <property type="match status" value="1"/>
</dbReference>
<keyword evidence="8" id="KW-0520">NAD</keyword>
<dbReference type="InterPro" id="IPR036526">
    <property type="entry name" value="C-N_Hydrolase_sf"/>
</dbReference>
<dbReference type="AlphaFoldDB" id="A0AA89C7Y3"/>
<evidence type="ECO:0000256" key="10">
    <source>
        <dbReference type="ARBA" id="ARBA00052340"/>
    </source>
</evidence>